<dbReference type="PANTHER" id="PTHR31635">
    <property type="entry name" value="REVERSE TRANSCRIPTASE DOMAIN-CONTAINING PROTEIN-RELATED"/>
    <property type="match status" value="1"/>
</dbReference>
<accession>A0AAV7S0K9</accession>
<dbReference type="AlphaFoldDB" id="A0AAV7S0K9"/>
<dbReference type="EMBL" id="JANPWB010000009">
    <property type="protein sequence ID" value="KAJ1157658.1"/>
    <property type="molecule type" value="Genomic_DNA"/>
</dbReference>
<dbReference type="Proteomes" id="UP001066276">
    <property type="component" value="Chromosome 5"/>
</dbReference>
<name>A0AAV7S0K9_PLEWA</name>
<evidence type="ECO:0000313" key="2">
    <source>
        <dbReference type="EMBL" id="KAJ1157658.1"/>
    </source>
</evidence>
<organism evidence="2 3">
    <name type="scientific">Pleurodeles waltl</name>
    <name type="common">Iberian ribbed newt</name>
    <dbReference type="NCBI Taxonomy" id="8319"/>
    <lineage>
        <taxon>Eukaryota</taxon>
        <taxon>Metazoa</taxon>
        <taxon>Chordata</taxon>
        <taxon>Craniata</taxon>
        <taxon>Vertebrata</taxon>
        <taxon>Euteleostomi</taxon>
        <taxon>Amphibia</taxon>
        <taxon>Batrachia</taxon>
        <taxon>Caudata</taxon>
        <taxon>Salamandroidea</taxon>
        <taxon>Salamandridae</taxon>
        <taxon>Pleurodelinae</taxon>
        <taxon>Pleurodeles</taxon>
    </lineage>
</organism>
<comment type="caution">
    <text evidence="2">The sequence shown here is derived from an EMBL/GenBank/DDBJ whole genome shotgun (WGS) entry which is preliminary data.</text>
</comment>
<evidence type="ECO:0000313" key="3">
    <source>
        <dbReference type="Proteomes" id="UP001066276"/>
    </source>
</evidence>
<gene>
    <name evidence="2" type="ORF">NDU88_010362</name>
</gene>
<sequence length="292" mass="32675">MRTKLEEFQDTELTEIQHMGKYAVAHVYGEGERPGMVLANMILPSRERDTITKVETADGKELTDLEQIMTRFREYCKDLYTSKIAPDLGALMDYLSHIKLPWLAAEDRGVLRAPLTSEEMGQALGSMAEGKAPGPDGLTVEQTHLLTADGPVLEAMRTKLEELQDTELMEIQRMRKYAVARVYGEGERPGMVLANMILPSRERDTITKVETADGKELTDLEPIMTRFREYYKGLYTSKIAPDLGALMDYVSHIKLPWLTAEDREVLRAPLTSEEMGQALGSTAEGKASGRMG</sequence>
<feature type="region of interest" description="Disordered" evidence="1">
    <location>
        <begin position="271"/>
        <end position="292"/>
    </location>
</feature>
<dbReference type="PANTHER" id="PTHR31635:SF196">
    <property type="entry name" value="REVERSE TRANSCRIPTASE DOMAIN-CONTAINING PROTEIN-RELATED"/>
    <property type="match status" value="1"/>
</dbReference>
<protein>
    <submittedName>
        <fullName evidence="2">Uncharacterized protein</fullName>
    </submittedName>
</protein>
<proteinExistence type="predicted"/>
<evidence type="ECO:0000256" key="1">
    <source>
        <dbReference type="SAM" id="MobiDB-lite"/>
    </source>
</evidence>
<keyword evidence="3" id="KW-1185">Reference proteome</keyword>
<reference evidence="2" key="1">
    <citation type="journal article" date="2022" name="bioRxiv">
        <title>Sequencing and chromosome-scale assembly of the giantPleurodeles waltlgenome.</title>
        <authorList>
            <person name="Brown T."/>
            <person name="Elewa A."/>
            <person name="Iarovenko S."/>
            <person name="Subramanian E."/>
            <person name="Araus A.J."/>
            <person name="Petzold A."/>
            <person name="Susuki M."/>
            <person name="Suzuki K.-i.T."/>
            <person name="Hayashi T."/>
            <person name="Toyoda A."/>
            <person name="Oliveira C."/>
            <person name="Osipova E."/>
            <person name="Leigh N.D."/>
            <person name="Simon A."/>
            <person name="Yun M.H."/>
        </authorList>
    </citation>
    <scope>NUCLEOTIDE SEQUENCE</scope>
    <source>
        <strain evidence="2">20211129_DDA</strain>
        <tissue evidence="2">Liver</tissue>
    </source>
</reference>